<gene>
    <name evidence="2" type="ORF">Fmac_024966</name>
</gene>
<evidence type="ECO:0000313" key="2">
    <source>
        <dbReference type="EMBL" id="KAL2325908.1"/>
    </source>
</evidence>
<proteinExistence type="predicted"/>
<feature type="region of interest" description="Disordered" evidence="1">
    <location>
        <begin position="71"/>
        <end position="95"/>
    </location>
</feature>
<name>A0ABD1LRH4_9FABA</name>
<protein>
    <submittedName>
        <fullName evidence="2">Uncharacterized protein</fullName>
    </submittedName>
</protein>
<evidence type="ECO:0000313" key="3">
    <source>
        <dbReference type="Proteomes" id="UP001603857"/>
    </source>
</evidence>
<reference evidence="2 3" key="1">
    <citation type="submission" date="2024-08" db="EMBL/GenBank/DDBJ databases">
        <title>Insights into the chromosomal genome structure of Flemingia macrophylla.</title>
        <authorList>
            <person name="Ding Y."/>
            <person name="Zhao Y."/>
            <person name="Bi W."/>
            <person name="Wu M."/>
            <person name="Zhao G."/>
            <person name="Gong Y."/>
            <person name="Li W."/>
            <person name="Zhang P."/>
        </authorList>
    </citation>
    <scope>NUCLEOTIDE SEQUENCE [LARGE SCALE GENOMIC DNA]</scope>
    <source>
        <strain evidence="2">DYQJB</strain>
        <tissue evidence="2">Leaf</tissue>
    </source>
</reference>
<sequence>MALETWPIKKQGNYDVLHSSPIVNHAIKENHIIPFSEFRSREKCNEQTRGKITNKVRFNLNVKLCEPNLTANQILDNNEEKESDNRNGKTEGLQP</sequence>
<organism evidence="2 3">
    <name type="scientific">Flemingia macrophylla</name>
    <dbReference type="NCBI Taxonomy" id="520843"/>
    <lineage>
        <taxon>Eukaryota</taxon>
        <taxon>Viridiplantae</taxon>
        <taxon>Streptophyta</taxon>
        <taxon>Embryophyta</taxon>
        <taxon>Tracheophyta</taxon>
        <taxon>Spermatophyta</taxon>
        <taxon>Magnoliopsida</taxon>
        <taxon>eudicotyledons</taxon>
        <taxon>Gunneridae</taxon>
        <taxon>Pentapetalae</taxon>
        <taxon>rosids</taxon>
        <taxon>fabids</taxon>
        <taxon>Fabales</taxon>
        <taxon>Fabaceae</taxon>
        <taxon>Papilionoideae</taxon>
        <taxon>50 kb inversion clade</taxon>
        <taxon>NPAAA clade</taxon>
        <taxon>indigoferoid/millettioid clade</taxon>
        <taxon>Phaseoleae</taxon>
        <taxon>Flemingia</taxon>
    </lineage>
</organism>
<comment type="caution">
    <text evidence="2">The sequence shown here is derived from an EMBL/GenBank/DDBJ whole genome shotgun (WGS) entry which is preliminary data.</text>
</comment>
<dbReference type="Proteomes" id="UP001603857">
    <property type="component" value="Unassembled WGS sequence"/>
</dbReference>
<keyword evidence="3" id="KW-1185">Reference proteome</keyword>
<feature type="compositionally biased region" description="Basic and acidic residues" evidence="1">
    <location>
        <begin position="78"/>
        <end position="89"/>
    </location>
</feature>
<evidence type="ECO:0000256" key="1">
    <source>
        <dbReference type="SAM" id="MobiDB-lite"/>
    </source>
</evidence>
<dbReference type="EMBL" id="JBGMDY010000008">
    <property type="protein sequence ID" value="KAL2325908.1"/>
    <property type="molecule type" value="Genomic_DNA"/>
</dbReference>
<accession>A0ABD1LRH4</accession>
<dbReference type="AlphaFoldDB" id="A0ABD1LRH4"/>